<dbReference type="InterPro" id="IPR023631">
    <property type="entry name" value="Amidase_dom"/>
</dbReference>
<name>A0ABY6UT10_BIOOC</name>
<evidence type="ECO:0000259" key="2">
    <source>
        <dbReference type="Pfam" id="PF01425"/>
    </source>
</evidence>
<dbReference type="Gene3D" id="3.90.1300.10">
    <property type="entry name" value="Amidase signature (AS) domain"/>
    <property type="match status" value="1"/>
</dbReference>
<protein>
    <recommendedName>
        <fullName evidence="2">Amidase domain-containing protein</fullName>
    </recommendedName>
</protein>
<reference evidence="3 4" key="1">
    <citation type="submission" date="2019-06" db="EMBL/GenBank/DDBJ databases">
        <authorList>
            <person name="Broberg M."/>
        </authorList>
    </citation>
    <scope>NUCLEOTIDE SEQUENCE [LARGE SCALE GENOMIC DNA]</scope>
</reference>
<dbReference type="PANTHER" id="PTHR46310">
    <property type="entry name" value="AMIDASE 1"/>
    <property type="match status" value="1"/>
</dbReference>
<dbReference type="InterPro" id="IPR036928">
    <property type="entry name" value="AS_sf"/>
</dbReference>
<sequence>MLSFHHTILALGSVAIAAASKPTLITTFGDGATTYRLANATYYSTAIELANVYLDDKIGDIGPVTATVFVSNETTITAQVLSSLADSYKQVDDVWTPEFLDITIFLNDKRPLSGLRFAIKDIYHVKGVQTTGGSRVYTDMHPEADATAISVTKLLELGAIPVGKTKTSQFAYGIEPWHWQDFKYPWNPRGDGYMQIAYSSSGSGAAIVAYDWIDFALGSDTGGSVRIPAALGGSYGIRPTWGGMDLTNVLPLSHPFDTAGFFARDPQLFSKIGKLWYANSNVEVNKTYNSFPTKLLYPLDYFPLASPDAQKVVEDFIAKLESVMGMTKQDINVTEILSHSDIPAVNNKTVTEGIFLPTFTYDSWRSIGKYLVDKWSSSFPTAGFPPFDNRTRASYMSESEVTDQVYQEKLDGKAAWKAYAEKNILGPSNETCSDGIMLMHSGGNGLPSYREEYLNEQPGAGFLVVRNPPLLNPCIISPLMNAPQIDIPIGQAPYKSVISLQDEYLPVVIDLMASPGCDYMLYDLVSKLQEEGLIKTVKTGRLAF</sequence>
<keyword evidence="1" id="KW-0732">Signal</keyword>
<proteinExistence type="predicted"/>
<dbReference type="SUPFAM" id="SSF75304">
    <property type="entry name" value="Amidase signature (AS) enzymes"/>
    <property type="match status" value="1"/>
</dbReference>
<evidence type="ECO:0000313" key="4">
    <source>
        <dbReference type="Proteomes" id="UP000766486"/>
    </source>
</evidence>
<organism evidence="3 4">
    <name type="scientific">Bionectria ochroleuca</name>
    <name type="common">Gliocladium roseum</name>
    <dbReference type="NCBI Taxonomy" id="29856"/>
    <lineage>
        <taxon>Eukaryota</taxon>
        <taxon>Fungi</taxon>
        <taxon>Dikarya</taxon>
        <taxon>Ascomycota</taxon>
        <taxon>Pezizomycotina</taxon>
        <taxon>Sordariomycetes</taxon>
        <taxon>Hypocreomycetidae</taxon>
        <taxon>Hypocreales</taxon>
        <taxon>Bionectriaceae</taxon>
        <taxon>Clonostachys</taxon>
    </lineage>
</organism>
<evidence type="ECO:0000256" key="1">
    <source>
        <dbReference type="SAM" id="SignalP"/>
    </source>
</evidence>
<dbReference type="EMBL" id="CABFNS010000887">
    <property type="protein sequence ID" value="VUC34495.1"/>
    <property type="molecule type" value="Genomic_DNA"/>
</dbReference>
<evidence type="ECO:0000313" key="3">
    <source>
        <dbReference type="EMBL" id="VUC34495.1"/>
    </source>
</evidence>
<gene>
    <name evidence="3" type="ORF">CLO192961_LOCUS383852</name>
</gene>
<accession>A0ABY6UT10</accession>
<dbReference type="PANTHER" id="PTHR46310:SF7">
    <property type="entry name" value="AMIDASE 1"/>
    <property type="match status" value="1"/>
</dbReference>
<feature type="domain" description="Amidase" evidence="2">
    <location>
        <begin position="108"/>
        <end position="265"/>
    </location>
</feature>
<keyword evidence="4" id="KW-1185">Reference proteome</keyword>
<dbReference type="Proteomes" id="UP000766486">
    <property type="component" value="Unassembled WGS sequence"/>
</dbReference>
<feature type="signal peptide" evidence="1">
    <location>
        <begin position="1"/>
        <end position="20"/>
    </location>
</feature>
<dbReference type="Pfam" id="PF01425">
    <property type="entry name" value="Amidase"/>
    <property type="match status" value="1"/>
</dbReference>
<feature type="chain" id="PRO_5047234073" description="Amidase domain-containing protein" evidence="1">
    <location>
        <begin position="21"/>
        <end position="544"/>
    </location>
</feature>
<comment type="caution">
    <text evidence="3">The sequence shown here is derived from an EMBL/GenBank/DDBJ whole genome shotgun (WGS) entry which is preliminary data.</text>
</comment>